<dbReference type="EMBL" id="CP138585">
    <property type="protein sequence ID" value="WPH01517.1"/>
    <property type="molecule type" value="Genomic_DNA"/>
</dbReference>
<evidence type="ECO:0000313" key="2">
    <source>
        <dbReference type="Proteomes" id="UP001303373"/>
    </source>
</evidence>
<keyword evidence="2" id="KW-1185">Reference proteome</keyword>
<evidence type="ECO:0000313" key="1">
    <source>
        <dbReference type="EMBL" id="WPH01517.1"/>
    </source>
</evidence>
<dbReference type="Proteomes" id="UP001303373">
    <property type="component" value="Chromosome 6"/>
</dbReference>
<gene>
    <name evidence="1" type="ORF">R9X50_00436300</name>
</gene>
<reference evidence="1 2" key="1">
    <citation type="submission" date="2023-11" db="EMBL/GenBank/DDBJ databases">
        <title>An acidophilic fungus is an integral part of prey digestion in a carnivorous sundew plant.</title>
        <authorList>
            <person name="Tsai I.J."/>
        </authorList>
    </citation>
    <scope>NUCLEOTIDE SEQUENCE [LARGE SCALE GENOMIC DNA]</scope>
    <source>
        <strain evidence="1">169a</strain>
    </source>
</reference>
<protein>
    <submittedName>
        <fullName evidence="1">Uncharacterized protein</fullName>
    </submittedName>
</protein>
<accession>A0AAQ3MAW2</accession>
<organism evidence="1 2">
    <name type="scientific">Acrodontium crateriforme</name>
    <dbReference type="NCBI Taxonomy" id="150365"/>
    <lineage>
        <taxon>Eukaryota</taxon>
        <taxon>Fungi</taxon>
        <taxon>Dikarya</taxon>
        <taxon>Ascomycota</taxon>
        <taxon>Pezizomycotina</taxon>
        <taxon>Dothideomycetes</taxon>
        <taxon>Dothideomycetidae</taxon>
        <taxon>Mycosphaerellales</taxon>
        <taxon>Teratosphaeriaceae</taxon>
        <taxon>Acrodontium</taxon>
    </lineage>
</organism>
<name>A0AAQ3MAW2_9PEZI</name>
<sequence>MVVPRQPSVTTVVGVGGMTFPTEILIYKSGKDLNRTIFQLRVDEANPKQTVVWNPNSIPLAKSSLSLIDNVTLSAIEKAPIGTAHTAPFGAFTQSSTITFSASNVQLKLISHRQFSAQVFAFEMWVDRRMPLHSIKEKFEWRRTSGLEVNHAAHSPDAEGWKLVRLRSKFDYTTFKGGPHDENLTSDGYEVVAVWANYHDPGTENLVSVFKFLGSGAGGDMGGLWSTMAVLTGLRIAQLEHETRARQRVKREVYKHLRKLKPVKTFVDAQKQSLEMMAIGVLQKAYNRYHKRN</sequence>
<dbReference type="AlphaFoldDB" id="A0AAQ3MAW2"/>
<proteinExistence type="predicted"/>